<dbReference type="EMBL" id="CADCWJ010000088">
    <property type="protein sequence ID" value="CAA9544164.1"/>
    <property type="molecule type" value="Genomic_DNA"/>
</dbReference>
<protein>
    <submittedName>
        <fullName evidence="1">Uncharacterized protein</fullName>
    </submittedName>
</protein>
<dbReference type="AlphaFoldDB" id="A0A6J4UBW4"/>
<evidence type="ECO:0000313" key="1">
    <source>
        <dbReference type="EMBL" id="CAA9544164.1"/>
    </source>
</evidence>
<proteinExistence type="predicted"/>
<accession>A0A6J4UBW4</accession>
<reference evidence="1" key="1">
    <citation type="submission" date="2020-02" db="EMBL/GenBank/DDBJ databases">
        <authorList>
            <person name="Meier V. D."/>
        </authorList>
    </citation>
    <scope>NUCLEOTIDE SEQUENCE</scope>
    <source>
        <strain evidence="1">AVDCRST_MAG87</strain>
    </source>
</reference>
<name>A0A6J4UBW4_9BACT</name>
<sequence length="43" mass="4776">MASKVSRPTLAGFAGQEAGRRDGIRRWDVVTTLYGRLQVVIDE</sequence>
<gene>
    <name evidence="1" type="ORF">AVDCRST_MAG87-331</name>
</gene>
<organism evidence="1">
    <name type="scientific">uncultured Thermomicrobiales bacterium</name>
    <dbReference type="NCBI Taxonomy" id="1645740"/>
    <lineage>
        <taxon>Bacteria</taxon>
        <taxon>Pseudomonadati</taxon>
        <taxon>Thermomicrobiota</taxon>
        <taxon>Thermomicrobia</taxon>
        <taxon>Thermomicrobiales</taxon>
        <taxon>environmental samples</taxon>
    </lineage>
</organism>